<gene>
    <name evidence="3" type="ORF">LVIROSA_LOCUS33290</name>
</gene>
<dbReference type="EMBL" id="CAKMRJ010005585">
    <property type="protein sequence ID" value="CAH1447693.1"/>
    <property type="molecule type" value="Genomic_DNA"/>
</dbReference>
<dbReference type="PRINTS" id="PR00305">
    <property type="entry name" value="1433ZETA"/>
</dbReference>
<dbReference type="Proteomes" id="UP001157418">
    <property type="component" value="Unassembled WGS sequence"/>
</dbReference>
<name>A0AAU9PC95_9ASTR</name>
<dbReference type="PANTHER" id="PTHR18860">
    <property type="entry name" value="14-3-3 PROTEIN"/>
    <property type="match status" value="1"/>
</dbReference>
<sequence>MATVDEGIIYIKHMLNITIPRGKMEDVMDMAKENVIAWRMAASESANKELTSTHPICLGLALNFSVACHLAKHAFDEAISELETLSEESYKDNTLIMQLLRDNLTLWSSDFPEDGCIPYPSDMLYTQKVNEVPIFSLMEMFEC</sequence>
<dbReference type="InterPro" id="IPR036815">
    <property type="entry name" value="14-3-3_dom_sf"/>
</dbReference>
<comment type="caution">
    <text evidence="3">The sequence shown here is derived from an EMBL/GenBank/DDBJ whole genome shotgun (WGS) entry which is preliminary data.</text>
</comment>
<proteinExistence type="inferred from homology"/>
<accession>A0AAU9PC95</accession>
<dbReference type="InterPro" id="IPR000308">
    <property type="entry name" value="14-3-3"/>
</dbReference>
<keyword evidence="4" id="KW-1185">Reference proteome</keyword>
<organism evidence="3 4">
    <name type="scientific">Lactuca virosa</name>
    <dbReference type="NCBI Taxonomy" id="75947"/>
    <lineage>
        <taxon>Eukaryota</taxon>
        <taxon>Viridiplantae</taxon>
        <taxon>Streptophyta</taxon>
        <taxon>Embryophyta</taxon>
        <taxon>Tracheophyta</taxon>
        <taxon>Spermatophyta</taxon>
        <taxon>Magnoliopsida</taxon>
        <taxon>eudicotyledons</taxon>
        <taxon>Gunneridae</taxon>
        <taxon>Pentapetalae</taxon>
        <taxon>asterids</taxon>
        <taxon>campanulids</taxon>
        <taxon>Asterales</taxon>
        <taxon>Asteraceae</taxon>
        <taxon>Cichorioideae</taxon>
        <taxon>Cichorieae</taxon>
        <taxon>Lactucinae</taxon>
        <taxon>Lactuca</taxon>
    </lineage>
</organism>
<dbReference type="AlphaFoldDB" id="A0AAU9PC95"/>
<dbReference type="Pfam" id="PF00244">
    <property type="entry name" value="14-3-3"/>
    <property type="match status" value="1"/>
</dbReference>
<evidence type="ECO:0000313" key="4">
    <source>
        <dbReference type="Proteomes" id="UP001157418"/>
    </source>
</evidence>
<reference evidence="3 4" key="1">
    <citation type="submission" date="2022-01" db="EMBL/GenBank/DDBJ databases">
        <authorList>
            <person name="Xiong W."/>
            <person name="Schranz E."/>
        </authorList>
    </citation>
    <scope>NUCLEOTIDE SEQUENCE [LARGE SCALE GENOMIC DNA]</scope>
</reference>
<evidence type="ECO:0000259" key="2">
    <source>
        <dbReference type="SMART" id="SM00101"/>
    </source>
</evidence>
<protein>
    <recommendedName>
        <fullName evidence="2">14-3-3 domain-containing protein</fullName>
    </recommendedName>
</protein>
<dbReference type="SUPFAM" id="SSF48445">
    <property type="entry name" value="14-3-3 protein"/>
    <property type="match status" value="1"/>
</dbReference>
<evidence type="ECO:0000313" key="3">
    <source>
        <dbReference type="EMBL" id="CAH1447693.1"/>
    </source>
</evidence>
<comment type="similarity">
    <text evidence="1">Belongs to the 14-3-3 family.</text>
</comment>
<evidence type="ECO:0000256" key="1">
    <source>
        <dbReference type="ARBA" id="ARBA00006141"/>
    </source>
</evidence>
<dbReference type="InterPro" id="IPR023410">
    <property type="entry name" value="14-3-3_domain"/>
</dbReference>
<dbReference type="Gene3D" id="1.20.190.20">
    <property type="entry name" value="14-3-3 domain"/>
    <property type="match status" value="1"/>
</dbReference>
<feature type="domain" description="14-3-3" evidence="2">
    <location>
        <begin position="1"/>
        <end position="121"/>
    </location>
</feature>
<dbReference type="SMART" id="SM00101">
    <property type="entry name" value="14_3_3"/>
    <property type="match status" value="1"/>
</dbReference>